<evidence type="ECO:0000256" key="1">
    <source>
        <dbReference type="HAMAP-Rule" id="MF_02088"/>
    </source>
</evidence>
<organism evidence="2 3">
    <name type="scientific">Boudabousia liubingyangii</name>
    <dbReference type="NCBI Taxonomy" id="1921764"/>
    <lineage>
        <taxon>Bacteria</taxon>
        <taxon>Bacillati</taxon>
        <taxon>Actinomycetota</taxon>
        <taxon>Actinomycetes</taxon>
        <taxon>Actinomycetales</taxon>
        <taxon>Actinomycetaceae</taxon>
        <taxon>Boudabousia</taxon>
    </lineage>
</organism>
<dbReference type="EMBL" id="MQSV01000003">
    <property type="protein sequence ID" value="OKL48025.1"/>
    <property type="molecule type" value="Genomic_DNA"/>
</dbReference>
<reference evidence="2 3" key="1">
    <citation type="submission" date="2016-11" db="EMBL/GenBank/DDBJ databases">
        <title>Actinomyces gypaetusis sp. nov. isolated from the vulture Gypaetus barbatus in Qinghai Tibet Plateau China.</title>
        <authorList>
            <person name="Meng X."/>
        </authorList>
    </citation>
    <scope>NUCLEOTIDE SEQUENCE [LARGE SCALE GENOMIC DNA]</scope>
    <source>
        <strain evidence="2 3">VUL4_2</strain>
    </source>
</reference>
<gene>
    <name evidence="2" type="ORF">BSR29_05270</name>
</gene>
<accession>A0A1Q5PLT3</accession>
<dbReference type="GO" id="GO:0005886">
    <property type="term" value="C:plasma membrane"/>
    <property type="evidence" value="ECO:0007669"/>
    <property type="project" value="UniProtKB-SubCell"/>
</dbReference>
<comment type="caution">
    <text evidence="2">The sequence shown here is derived from an EMBL/GenBank/DDBJ whole genome shotgun (WGS) entry which is preliminary data.</text>
</comment>
<feature type="transmembrane region" description="Helical" evidence="1">
    <location>
        <begin position="50"/>
        <end position="72"/>
    </location>
</feature>
<evidence type="ECO:0000313" key="3">
    <source>
        <dbReference type="Proteomes" id="UP000186785"/>
    </source>
</evidence>
<dbReference type="PANTHER" id="PTHR34300">
    <property type="entry name" value="QUEUOSINE PRECURSOR TRANSPORTER-RELATED"/>
    <property type="match status" value="1"/>
</dbReference>
<keyword evidence="3" id="KW-1185">Reference proteome</keyword>
<dbReference type="InterPro" id="IPR003744">
    <property type="entry name" value="YhhQ"/>
</dbReference>
<feature type="transmembrane region" description="Helical" evidence="1">
    <location>
        <begin position="171"/>
        <end position="190"/>
    </location>
</feature>
<dbReference type="AlphaFoldDB" id="A0A1Q5PLT3"/>
<comment type="subcellular location">
    <subcellularLocation>
        <location evidence="1">Cell membrane</location>
        <topology evidence="1">Multi-pass membrane protein</topology>
    </subcellularLocation>
</comment>
<keyword evidence="1" id="KW-0812">Transmembrane</keyword>
<comment type="similarity">
    <text evidence="1">Belongs to the vitamin uptake transporter (VUT/ECF) (TC 2.A.88) family. Q precursor transporter subfamily.</text>
</comment>
<keyword evidence="1" id="KW-1003">Cell membrane</keyword>
<keyword evidence="1" id="KW-0813">Transport</keyword>
<evidence type="ECO:0000313" key="2">
    <source>
        <dbReference type="EMBL" id="OKL48025.1"/>
    </source>
</evidence>
<keyword evidence="1" id="KW-1133">Transmembrane helix</keyword>
<protein>
    <recommendedName>
        <fullName evidence="1">Probable queuosine precursor transporter</fullName>
        <shortName evidence="1">Q precursor transporter</shortName>
    </recommendedName>
</protein>
<dbReference type="NCBIfam" id="TIGR00697">
    <property type="entry name" value="queuosine precursor transporter"/>
    <property type="match status" value="1"/>
</dbReference>
<feature type="transmembrane region" description="Helical" evidence="1">
    <location>
        <begin position="128"/>
        <end position="150"/>
    </location>
</feature>
<feature type="transmembrane region" description="Helical" evidence="1">
    <location>
        <begin position="84"/>
        <end position="108"/>
    </location>
</feature>
<name>A0A1Q5PLT3_9ACTO</name>
<dbReference type="STRING" id="1921764.BSR28_06410"/>
<dbReference type="PANTHER" id="PTHR34300:SF2">
    <property type="entry name" value="QUEUOSINE PRECURSOR TRANSPORTER-RELATED"/>
    <property type="match status" value="1"/>
</dbReference>
<proteinExistence type="inferred from homology"/>
<sequence length="240" mass="26251">MDRLKNPLRIVGVKKPAYASAGSRFYPVILTVMTVVVILSNIAATKGVQLGWFITDGGFFLFPLAYICGDITTEVYGFKAARKGILVGFVMSFLAVVCFEIVILLPGFTDDWSVQHDAAMEMVLGPVWQIVVAGLLGFLGGQLTNSFIMVRGKARNYEKRLIARLMSSTGVGEIVDTVIFCSIAASVIGIQTFQDFVKYTVFGAGWKIIAQYAVIPITTQVIKYIKQHEPSYEDAQAISA</sequence>
<keyword evidence="1" id="KW-0472">Membrane</keyword>
<feature type="transmembrane region" description="Helical" evidence="1">
    <location>
        <begin position="25"/>
        <end position="44"/>
    </location>
</feature>
<dbReference type="Proteomes" id="UP000186785">
    <property type="component" value="Unassembled WGS sequence"/>
</dbReference>
<dbReference type="Pfam" id="PF02592">
    <property type="entry name" value="Vut_1"/>
    <property type="match status" value="1"/>
</dbReference>
<dbReference type="GO" id="GO:0022857">
    <property type="term" value="F:transmembrane transporter activity"/>
    <property type="evidence" value="ECO:0007669"/>
    <property type="project" value="UniProtKB-UniRule"/>
</dbReference>
<dbReference type="HAMAP" id="MF_02088">
    <property type="entry name" value="Q_prec_transport"/>
    <property type="match status" value="1"/>
</dbReference>
<comment type="function">
    <text evidence="1">Involved in the import of queuosine (Q) precursors, required for Q precursor salvage.</text>
</comment>